<reference evidence="2 3" key="1">
    <citation type="journal article" date="2023" name="Plants (Basel)">
        <title>Bridging the Gap: Combining Genomics and Transcriptomics Approaches to Understand Stylosanthes scabra, an Orphan Legume from the Brazilian Caatinga.</title>
        <authorList>
            <person name="Ferreira-Neto J.R.C."/>
            <person name="da Silva M.D."/>
            <person name="Binneck E."/>
            <person name="de Melo N.F."/>
            <person name="da Silva R.H."/>
            <person name="de Melo A.L.T.M."/>
            <person name="Pandolfi V."/>
            <person name="Bustamante F.O."/>
            <person name="Brasileiro-Vidal A.C."/>
            <person name="Benko-Iseppon A.M."/>
        </authorList>
    </citation>
    <scope>NUCLEOTIDE SEQUENCE [LARGE SCALE GENOMIC DNA]</scope>
    <source>
        <tissue evidence="2">Leaves</tissue>
    </source>
</reference>
<name>A0ABU6WZN9_9FABA</name>
<keyword evidence="1" id="KW-0472">Membrane</keyword>
<protein>
    <submittedName>
        <fullName evidence="2">Uncharacterized protein</fullName>
    </submittedName>
</protein>
<keyword evidence="1" id="KW-0812">Transmembrane</keyword>
<proteinExistence type="predicted"/>
<keyword evidence="3" id="KW-1185">Reference proteome</keyword>
<gene>
    <name evidence="2" type="ORF">PIB30_112350</name>
</gene>
<keyword evidence="1" id="KW-1133">Transmembrane helix</keyword>
<comment type="caution">
    <text evidence="2">The sequence shown here is derived from an EMBL/GenBank/DDBJ whole genome shotgun (WGS) entry which is preliminary data.</text>
</comment>
<dbReference type="EMBL" id="JASCZI010189184">
    <property type="protein sequence ID" value="MED6191062.1"/>
    <property type="molecule type" value="Genomic_DNA"/>
</dbReference>
<dbReference type="Proteomes" id="UP001341840">
    <property type="component" value="Unassembled WGS sequence"/>
</dbReference>
<evidence type="ECO:0000313" key="2">
    <source>
        <dbReference type="EMBL" id="MED6191062.1"/>
    </source>
</evidence>
<organism evidence="2 3">
    <name type="scientific">Stylosanthes scabra</name>
    <dbReference type="NCBI Taxonomy" id="79078"/>
    <lineage>
        <taxon>Eukaryota</taxon>
        <taxon>Viridiplantae</taxon>
        <taxon>Streptophyta</taxon>
        <taxon>Embryophyta</taxon>
        <taxon>Tracheophyta</taxon>
        <taxon>Spermatophyta</taxon>
        <taxon>Magnoliopsida</taxon>
        <taxon>eudicotyledons</taxon>
        <taxon>Gunneridae</taxon>
        <taxon>Pentapetalae</taxon>
        <taxon>rosids</taxon>
        <taxon>fabids</taxon>
        <taxon>Fabales</taxon>
        <taxon>Fabaceae</taxon>
        <taxon>Papilionoideae</taxon>
        <taxon>50 kb inversion clade</taxon>
        <taxon>dalbergioids sensu lato</taxon>
        <taxon>Dalbergieae</taxon>
        <taxon>Pterocarpus clade</taxon>
        <taxon>Stylosanthes</taxon>
    </lineage>
</organism>
<feature type="transmembrane region" description="Helical" evidence="1">
    <location>
        <begin position="26"/>
        <end position="46"/>
    </location>
</feature>
<sequence length="83" mass="9917">VIVKIEGGRGDDGEERVGNSGDKLRWWWFLVARVHVFMLKFIVFLVEFIRKESFDLEWEREKMFLCYNMNKSLNDVIGKMKEG</sequence>
<feature type="non-terminal residue" evidence="2">
    <location>
        <position position="83"/>
    </location>
</feature>
<evidence type="ECO:0000256" key="1">
    <source>
        <dbReference type="SAM" id="Phobius"/>
    </source>
</evidence>
<evidence type="ECO:0000313" key="3">
    <source>
        <dbReference type="Proteomes" id="UP001341840"/>
    </source>
</evidence>
<feature type="non-terminal residue" evidence="2">
    <location>
        <position position="1"/>
    </location>
</feature>
<accession>A0ABU6WZN9</accession>